<sequence>MAGTVSTSGGRRTAELVGDAPWLSRLEVSTPKFVEGLARVADVITTDGTLPVGLKALFAAAICAVKRDEALVDHFLAVAAKAGVAREHAEGASVGLLISRGITPHQLFVAATDAAYGPADHAAAATDATDSFDADVPGAYAYFERYFGFVPDYVELLGDRVGAGLEGYFLMRESSLGETPLPAMDMELLLCAVNAAEYQPRFVAIHSRGARRAGATEEQLVEATLVAMPFAGVASWLPAAQGVIDSRDVADS</sequence>
<evidence type="ECO:0000259" key="1">
    <source>
        <dbReference type="Pfam" id="PF02627"/>
    </source>
</evidence>
<dbReference type="Gene3D" id="1.20.1290.10">
    <property type="entry name" value="AhpD-like"/>
    <property type="match status" value="2"/>
</dbReference>
<dbReference type="EMBL" id="BJVJ01000003">
    <property type="protein sequence ID" value="GEL21571.1"/>
    <property type="molecule type" value="Genomic_DNA"/>
</dbReference>
<dbReference type="PANTHER" id="PTHR33930">
    <property type="entry name" value="ALKYL HYDROPEROXIDE REDUCTASE AHPD"/>
    <property type="match status" value="1"/>
</dbReference>
<feature type="domain" description="Carboxymuconolactone decarboxylase-like" evidence="1">
    <location>
        <begin position="168"/>
        <end position="239"/>
    </location>
</feature>
<evidence type="ECO:0000313" key="3">
    <source>
        <dbReference type="Proteomes" id="UP000321685"/>
    </source>
</evidence>
<dbReference type="OrthoDB" id="7505734at2"/>
<dbReference type="Proteomes" id="UP000321685">
    <property type="component" value="Unassembled WGS sequence"/>
</dbReference>
<name>A0A511D9W8_9PSEU</name>
<gene>
    <name evidence="2" type="ORF">PSU4_05250</name>
</gene>
<organism evidence="2 3">
    <name type="scientific">Pseudonocardia sulfidoxydans NBRC 16205</name>
    <dbReference type="NCBI Taxonomy" id="1223511"/>
    <lineage>
        <taxon>Bacteria</taxon>
        <taxon>Bacillati</taxon>
        <taxon>Actinomycetota</taxon>
        <taxon>Actinomycetes</taxon>
        <taxon>Pseudonocardiales</taxon>
        <taxon>Pseudonocardiaceae</taxon>
        <taxon>Pseudonocardia</taxon>
    </lineage>
</organism>
<protein>
    <recommendedName>
        <fullName evidence="1">Carboxymuconolactone decarboxylase-like domain-containing protein</fullName>
    </recommendedName>
</protein>
<keyword evidence="3" id="KW-1185">Reference proteome</keyword>
<proteinExistence type="predicted"/>
<dbReference type="SUPFAM" id="SSF69118">
    <property type="entry name" value="AhpD-like"/>
    <property type="match status" value="2"/>
</dbReference>
<dbReference type="InterPro" id="IPR029032">
    <property type="entry name" value="AhpD-like"/>
</dbReference>
<dbReference type="InterPro" id="IPR003779">
    <property type="entry name" value="CMD-like"/>
</dbReference>
<dbReference type="Pfam" id="PF02627">
    <property type="entry name" value="CMD"/>
    <property type="match status" value="1"/>
</dbReference>
<comment type="caution">
    <text evidence="2">The sequence shown here is derived from an EMBL/GenBank/DDBJ whole genome shotgun (WGS) entry which is preliminary data.</text>
</comment>
<accession>A0A511D9W8</accession>
<dbReference type="PANTHER" id="PTHR33930:SF2">
    <property type="entry name" value="BLR3452 PROTEIN"/>
    <property type="match status" value="1"/>
</dbReference>
<dbReference type="GO" id="GO:0051920">
    <property type="term" value="F:peroxiredoxin activity"/>
    <property type="evidence" value="ECO:0007669"/>
    <property type="project" value="InterPro"/>
</dbReference>
<dbReference type="RefSeq" id="WP_147102310.1">
    <property type="nucleotide sequence ID" value="NZ_BJVJ01000003.1"/>
</dbReference>
<evidence type="ECO:0000313" key="2">
    <source>
        <dbReference type="EMBL" id="GEL21571.1"/>
    </source>
</evidence>
<dbReference type="AlphaFoldDB" id="A0A511D9W8"/>
<reference evidence="2 3" key="1">
    <citation type="submission" date="2019-07" db="EMBL/GenBank/DDBJ databases">
        <title>Whole genome shotgun sequence of Pseudonocardia sulfidoxydans NBRC 16205.</title>
        <authorList>
            <person name="Hosoyama A."/>
            <person name="Uohara A."/>
            <person name="Ohji S."/>
            <person name="Ichikawa N."/>
        </authorList>
    </citation>
    <scope>NUCLEOTIDE SEQUENCE [LARGE SCALE GENOMIC DNA]</scope>
    <source>
        <strain evidence="2 3">NBRC 16205</strain>
    </source>
</reference>